<gene>
    <name evidence="2" type="ORF">C8N47_11948</name>
</gene>
<proteinExistence type="predicted"/>
<feature type="transmembrane region" description="Helical" evidence="1">
    <location>
        <begin position="90"/>
        <end position="108"/>
    </location>
</feature>
<name>A0A2T5BYN6_9BACT</name>
<accession>A0A2T5BYN6</accession>
<keyword evidence="1" id="KW-0472">Membrane</keyword>
<feature type="transmembrane region" description="Helical" evidence="1">
    <location>
        <begin position="114"/>
        <end position="132"/>
    </location>
</feature>
<feature type="transmembrane region" description="Helical" evidence="1">
    <location>
        <begin position="20"/>
        <end position="37"/>
    </location>
</feature>
<reference evidence="2 3" key="1">
    <citation type="submission" date="2018-04" db="EMBL/GenBank/DDBJ databases">
        <title>Genomic Encyclopedia of Archaeal and Bacterial Type Strains, Phase II (KMG-II): from individual species to whole genera.</title>
        <authorList>
            <person name="Goeker M."/>
        </authorList>
    </citation>
    <scope>NUCLEOTIDE SEQUENCE [LARGE SCALE GENOMIC DNA]</scope>
    <source>
        <strain evidence="2 3">DSM 28823</strain>
    </source>
</reference>
<comment type="caution">
    <text evidence="2">The sequence shown here is derived from an EMBL/GenBank/DDBJ whole genome shotgun (WGS) entry which is preliminary data.</text>
</comment>
<organism evidence="2 3">
    <name type="scientific">Mangrovibacterium marinum</name>
    <dbReference type="NCBI Taxonomy" id="1639118"/>
    <lineage>
        <taxon>Bacteria</taxon>
        <taxon>Pseudomonadati</taxon>
        <taxon>Bacteroidota</taxon>
        <taxon>Bacteroidia</taxon>
        <taxon>Marinilabiliales</taxon>
        <taxon>Prolixibacteraceae</taxon>
        <taxon>Mangrovibacterium</taxon>
    </lineage>
</organism>
<sequence length="133" mass="14766">MDHPEWKKQQPEGEKERKSGGAALGIIFIVVGLYWIAKETGLGAYLPGWEFFRDTLYEIYHFLSTKLGDYLLPILLVITGLLLVSGRRKVGGLVVLIALLFLLPDLAIPGVLMVVFFPVVLIVIGVVLLKSLF</sequence>
<evidence type="ECO:0000313" key="3">
    <source>
        <dbReference type="Proteomes" id="UP000243525"/>
    </source>
</evidence>
<feature type="transmembrane region" description="Helical" evidence="1">
    <location>
        <begin position="59"/>
        <end position="83"/>
    </location>
</feature>
<keyword evidence="1" id="KW-0812">Transmembrane</keyword>
<keyword evidence="1" id="KW-1133">Transmembrane helix</keyword>
<dbReference type="OrthoDB" id="10006452at2"/>
<dbReference type="RefSeq" id="WP_107823397.1">
    <property type="nucleotide sequence ID" value="NZ_OY782574.1"/>
</dbReference>
<protein>
    <submittedName>
        <fullName evidence="2">Uncharacterized protein</fullName>
    </submittedName>
</protein>
<evidence type="ECO:0000256" key="1">
    <source>
        <dbReference type="SAM" id="Phobius"/>
    </source>
</evidence>
<keyword evidence="3" id="KW-1185">Reference proteome</keyword>
<dbReference type="Proteomes" id="UP000243525">
    <property type="component" value="Unassembled WGS sequence"/>
</dbReference>
<dbReference type="AlphaFoldDB" id="A0A2T5BYN6"/>
<evidence type="ECO:0000313" key="2">
    <source>
        <dbReference type="EMBL" id="PTN07335.1"/>
    </source>
</evidence>
<dbReference type="EMBL" id="QAAD01000019">
    <property type="protein sequence ID" value="PTN07335.1"/>
    <property type="molecule type" value="Genomic_DNA"/>
</dbReference>